<evidence type="ECO:0008006" key="4">
    <source>
        <dbReference type="Google" id="ProtNLM"/>
    </source>
</evidence>
<dbReference type="Gene3D" id="2.60.40.10">
    <property type="entry name" value="Immunoglobulins"/>
    <property type="match status" value="1"/>
</dbReference>
<sequence>MKTLGELLHTARSAKNYSLEDIARITKIEIKHIRALENNDYGSLPHSTFTKGFIRSYAKTVGKNPDELIAIYRRDSVEQAQTSPPGSGLNFSLKNSLLSISKSTLIPLVIGILVFFGYLTFQYRALLLPPHLIITQPSPSAVVVSPVTIEGKTSPDSIITINQDTRVKPDQSGIFLTQINFAPGDYQISISATNRFNRTSTKTLNISVISKE</sequence>
<dbReference type="AlphaFoldDB" id="A0A857NCN8"/>
<evidence type="ECO:0000256" key="1">
    <source>
        <dbReference type="SAM" id="Phobius"/>
    </source>
</evidence>
<organism evidence="2 3">
    <name type="scientific">Candidatus Chazhemtobacterium aquaticus</name>
    <dbReference type="NCBI Taxonomy" id="2715735"/>
    <lineage>
        <taxon>Bacteria</taxon>
        <taxon>Candidatus Chazhemtobacteraceae</taxon>
        <taxon>Candidatus Chazhemtobacterium</taxon>
    </lineage>
</organism>
<gene>
    <name evidence="2" type="ORF">MICH65_0290</name>
</gene>
<dbReference type="PANTHER" id="PTHR34475:SF1">
    <property type="entry name" value="CYTOSKELETON PROTEIN RODZ"/>
    <property type="match status" value="1"/>
</dbReference>
<accession>A0A857NCN8</accession>
<keyword evidence="1" id="KW-0472">Membrane</keyword>
<dbReference type="Proteomes" id="UP000463983">
    <property type="component" value="Chromosome"/>
</dbReference>
<evidence type="ECO:0000313" key="2">
    <source>
        <dbReference type="EMBL" id="QHO63271.1"/>
    </source>
</evidence>
<keyword evidence="3" id="KW-1185">Reference proteome</keyword>
<dbReference type="PANTHER" id="PTHR34475">
    <property type="match status" value="1"/>
</dbReference>
<dbReference type="InterPro" id="IPR050400">
    <property type="entry name" value="Bact_Cytoskel_RodZ"/>
</dbReference>
<protein>
    <recommendedName>
        <fullName evidence="4">HTH cro/C1-type domain-containing protein</fullName>
    </recommendedName>
</protein>
<name>A0A857NCN8_9BACT</name>
<dbReference type="GO" id="GO:0003677">
    <property type="term" value="F:DNA binding"/>
    <property type="evidence" value="ECO:0007669"/>
    <property type="project" value="InterPro"/>
</dbReference>
<dbReference type="RefSeq" id="WP_161931657.1">
    <property type="nucleotide sequence ID" value="NZ_CP047901.1"/>
</dbReference>
<keyword evidence="1" id="KW-0812">Transmembrane</keyword>
<keyword evidence="1" id="KW-1133">Transmembrane helix</keyword>
<dbReference type="InterPro" id="IPR010982">
    <property type="entry name" value="Lambda_DNA-bd_dom_sf"/>
</dbReference>
<dbReference type="Gene3D" id="1.10.260.40">
    <property type="entry name" value="lambda repressor-like DNA-binding domains"/>
    <property type="match status" value="1"/>
</dbReference>
<reference evidence="3" key="1">
    <citation type="journal article" date="2020" name="Microorganisms">
        <title>Complete Genome of a Member of a New Bacterial Lineage in the Microgenomates Group Reveals an Unusual Nucleotide Composition Disparity Between Two Strands of DNA and Limited Metabolic Potential.</title>
        <authorList>
            <person name="Kadnikov V.V."/>
            <person name="Mardanov A.V."/>
            <person name="Beletsky A.V."/>
            <person name="Karnachuk O.V."/>
            <person name="Ravin N.V."/>
        </authorList>
    </citation>
    <scope>NUCLEOTIDE SEQUENCE [LARGE SCALE GENOMIC DNA]</scope>
</reference>
<evidence type="ECO:0000313" key="3">
    <source>
        <dbReference type="Proteomes" id="UP000463983"/>
    </source>
</evidence>
<dbReference type="EMBL" id="CP047901">
    <property type="protein sequence ID" value="QHO63271.1"/>
    <property type="molecule type" value="Genomic_DNA"/>
</dbReference>
<dbReference type="KEGG" id="caqa:MICH65_0290"/>
<dbReference type="InterPro" id="IPR013783">
    <property type="entry name" value="Ig-like_fold"/>
</dbReference>
<feature type="transmembrane region" description="Helical" evidence="1">
    <location>
        <begin position="104"/>
        <end position="121"/>
    </location>
</feature>
<proteinExistence type="predicted"/>
<dbReference type="Pfam" id="PF13413">
    <property type="entry name" value="HTH_25"/>
    <property type="match status" value="1"/>
</dbReference>
<dbReference type="SUPFAM" id="SSF47413">
    <property type="entry name" value="lambda repressor-like DNA-binding domains"/>
    <property type="match status" value="1"/>
</dbReference>